<dbReference type="Proteomes" id="UP001596547">
    <property type="component" value="Unassembled WGS sequence"/>
</dbReference>
<dbReference type="SUPFAM" id="SSF46785">
    <property type="entry name" value="Winged helix' DNA-binding domain"/>
    <property type="match status" value="1"/>
</dbReference>
<sequence>MQDHGTAGTDLLVGLVKRSPVLAELRSGRLDRREFGRRLDVSIATSYRLAGWLTERDLIADSDGAFALTALGEVIADVASGFETDVRTALRPAAATPDLLADLIRYSAMLEALGEEPLDRRELERRLNVSRATSHRYTRSLEELNAIERADGGFALTALGAAVTDAVSTFETNARIALTLAPVLEAIRETTPDFDIGVFADATVTSAEHGDAYGPMARFVSLLEETETVRGFDTFSIAPTYVGEFQQRILDGMETEIIDPPAVTENVMDNYPEKCVQVCASEHFALLIHDDLPYGLVIFDDRVGIGVRETDARTLRAFVDTDSAAAREWAEAVYGFYRQKAVRLETFTKKGLREAMAAARRGDRAHVVGAVQHLPGSARRGTATRDNS</sequence>
<gene>
    <name evidence="3" type="ORF">ACFQPE_01500</name>
</gene>
<dbReference type="EMBL" id="JBHTBF010000001">
    <property type="protein sequence ID" value="MFC7315472.1"/>
    <property type="molecule type" value="Genomic_DNA"/>
</dbReference>
<dbReference type="Pfam" id="PF25213">
    <property type="entry name" value="HVO_A0261_N"/>
    <property type="match status" value="2"/>
</dbReference>
<organism evidence="3 4">
    <name type="scientific">Halomarina halobia</name>
    <dbReference type="NCBI Taxonomy" id="3033386"/>
    <lineage>
        <taxon>Archaea</taxon>
        <taxon>Methanobacteriati</taxon>
        <taxon>Methanobacteriota</taxon>
        <taxon>Stenosarchaea group</taxon>
        <taxon>Halobacteria</taxon>
        <taxon>Halobacteriales</taxon>
        <taxon>Natronomonadaceae</taxon>
        <taxon>Halomarina</taxon>
    </lineage>
</organism>
<dbReference type="InterPro" id="IPR036390">
    <property type="entry name" value="WH_DNA-bd_sf"/>
</dbReference>
<dbReference type="InterPro" id="IPR036388">
    <property type="entry name" value="WH-like_DNA-bd_sf"/>
</dbReference>
<dbReference type="Pfam" id="PF08350">
    <property type="entry name" value="FilR1_middle"/>
    <property type="match status" value="1"/>
</dbReference>
<evidence type="ECO:0000259" key="1">
    <source>
        <dbReference type="Pfam" id="PF08350"/>
    </source>
</evidence>
<name>A0ABD6A598_9EURY</name>
<evidence type="ECO:0000259" key="2">
    <source>
        <dbReference type="Pfam" id="PF25213"/>
    </source>
</evidence>
<dbReference type="InterPro" id="IPR013561">
    <property type="entry name" value="FilR1_middle_dom"/>
</dbReference>
<evidence type="ECO:0000313" key="3">
    <source>
        <dbReference type="EMBL" id="MFC7315472.1"/>
    </source>
</evidence>
<comment type="caution">
    <text evidence="3">The sequence shown here is derived from an EMBL/GenBank/DDBJ whole genome shotgun (WGS) entry which is preliminary data.</text>
</comment>
<dbReference type="RefSeq" id="WP_276304872.1">
    <property type="nucleotide sequence ID" value="NZ_CP119992.1"/>
</dbReference>
<evidence type="ECO:0000313" key="4">
    <source>
        <dbReference type="Proteomes" id="UP001596547"/>
    </source>
</evidence>
<accession>A0ABD6A598</accession>
<protein>
    <submittedName>
        <fullName evidence="3">Helix-turn-helix transcriptional regulator</fullName>
    </submittedName>
</protein>
<feature type="domain" description="Methanogenesis regulatory protein FilR1 middle" evidence="1">
    <location>
        <begin position="213"/>
        <end position="339"/>
    </location>
</feature>
<keyword evidence="4" id="KW-1185">Reference proteome</keyword>
<dbReference type="AlphaFoldDB" id="A0ABD6A598"/>
<dbReference type="Gene3D" id="1.10.10.10">
    <property type="entry name" value="Winged helix-like DNA-binding domain superfamily/Winged helix DNA-binding domain"/>
    <property type="match status" value="1"/>
</dbReference>
<feature type="domain" description="HVO-A0261-like N-terminal" evidence="2">
    <location>
        <begin position="8"/>
        <end position="91"/>
    </location>
</feature>
<dbReference type="InterPro" id="IPR057527">
    <property type="entry name" value="HVO_A0261-like_N"/>
</dbReference>
<reference evidence="3 4" key="1">
    <citation type="journal article" date="2019" name="Int. J. Syst. Evol. Microbiol.">
        <title>The Global Catalogue of Microorganisms (GCM) 10K type strain sequencing project: providing services to taxonomists for standard genome sequencing and annotation.</title>
        <authorList>
            <consortium name="The Broad Institute Genomics Platform"/>
            <consortium name="The Broad Institute Genome Sequencing Center for Infectious Disease"/>
            <person name="Wu L."/>
            <person name="Ma J."/>
        </authorList>
    </citation>
    <scope>NUCLEOTIDE SEQUENCE [LARGE SCALE GENOMIC DNA]</scope>
    <source>
        <strain evidence="3 4">PSR21</strain>
    </source>
</reference>
<dbReference type="GeneID" id="79314438"/>
<feature type="domain" description="HVO-A0261-like N-terminal" evidence="2">
    <location>
        <begin position="99"/>
        <end position="172"/>
    </location>
</feature>
<proteinExistence type="predicted"/>